<dbReference type="AlphaFoldDB" id="A0A9J6ETM8"/>
<sequence length="220" mass="25020">MRLPRIVVIDYSESMLKHARENHSSENILYEYLDINNDVVGFLKKNGTFQRVYSFKTLQWSQDLRCALSNIADLLLPGGECLLYFFARNFLKESFKHLSRMKRWSKYVDVLLGGIPQSHDIIDPKGQHGYLSAALSSAGLIPYTAEVLVSPHIAGIPGASYEGFFEIANLSYSPLSENEKSDFLETLSTHLPDWQNLYRKKSGPVMWSAFLVHARKPETS</sequence>
<evidence type="ECO:0000313" key="3">
    <source>
        <dbReference type="Proteomes" id="UP000821866"/>
    </source>
</evidence>
<reference evidence="2" key="2">
    <citation type="submission" date="2021-09" db="EMBL/GenBank/DDBJ databases">
        <authorList>
            <person name="Jia N."/>
            <person name="Wang J."/>
            <person name="Shi W."/>
            <person name="Du L."/>
            <person name="Sun Y."/>
            <person name="Zhan W."/>
            <person name="Jiang J."/>
            <person name="Wang Q."/>
            <person name="Zhang B."/>
            <person name="Ji P."/>
            <person name="Sakyi L.B."/>
            <person name="Cui X."/>
            <person name="Yuan T."/>
            <person name="Jiang B."/>
            <person name="Yang W."/>
            <person name="Lam T.T.-Y."/>
            <person name="Chang Q."/>
            <person name="Ding S."/>
            <person name="Wang X."/>
            <person name="Zhu J."/>
            <person name="Ruan X."/>
            <person name="Zhao L."/>
            <person name="Wei J."/>
            <person name="Que T."/>
            <person name="Du C."/>
            <person name="Cheng J."/>
            <person name="Dai P."/>
            <person name="Han X."/>
            <person name="Huang E."/>
            <person name="Gao Y."/>
            <person name="Liu J."/>
            <person name="Shao H."/>
            <person name="Ye R."/>
            <person name="Li L."/>
            <person name="Wei W."/>
            <person name="Wang X."/>
            <person name="Wang C."/>
            <person name="Huo Q."/>
            <person name="Li W."/>
            <person name="Guo W."/>
            <person name="Chen H."/>
            <person name="Chen S."/>
            <person name="Zhou L."/>
            <person name="Zhou L."/>
            <person name="Ni X."/>
            <person name="Tian J."/>
            <person name="Zhou Y."/>
            <person name="Sheng Y."/>
            <person name="Liu T."/>
            <person name="Pan Y."/>
            <person name="Xia L."/>
            <person name="Li J."/>
            <person name="Zhao F."/>
            <person name="Cao W."/>
        </authorList>
    </citation>
    <scope>NUCLEOTIDE SEQUENCE</scope>
    <source>
        <strain evidence="2">Rmic-2018</strain>
        <tissue evidence="2">Larvae</tissue>
    </source>
</reference>
<protein>
    <recommendedName>
        <fullName evidence="1">Methyltransferase domain-containing protein</fullName>
    </recommendedName>
</protein>
<dbReference type="Gene3D" id="3.40.50.150">
    <property type="entry name" value="Vaccinia Virus protein VP39"/>
    <property type="match status" value="1"/>
</dbReference>
<proteinExistence type="predicted"/>
<accession>A0A9J6ETM8</accession>
<gene>
    <name evidence="2" type="ORF">HPB51_014887</name>
</gene>
<dbReference type="InterPro" id="IPR041698">
    <property type="entry name" value="Methyltransf_25"/>
</dbReference>
<dbReference type="CDD" id="cd02440">
    <property type="entry name" value="AdoMet_MTases"/>
    <property type="match status" value="1"/>
</dbReference>
<reference evidence="2" key="1">
    <citation type="journal article" date="2020" name="Cell">
        <title>Large-Scale Comparative Analyses of Tick Genomes Elucidate Their Genetic Diversity and Vector Capacities.</title>
        <authorList>
            <consortium name="Tick Genome and Microbiome Consortium (TIGMIC)"/>
            <person name="Jia N."/>
            <person name="Wang J."/>
            <person name="Shi W."/>
            <person name="Du L."/>
            <person name="Sun Y."/>
            <person name="Zhan W."/>
            <person name="Jiang J.F."/>
            <person name="Wang Q."/>
            <person name="Zhang B."/>
            <person name="Ji P."/>
            <person name="Bell-Sakyi L."/>
            <person name="Cui X.M."/>
            <person name="Yuan T.T."/>
            <person name="Jiang B.G."/>
            <person name="Yang W.F."/>
            <person name="Lam T.T."/>
            <person name="Chang Q.C."/>
            <person name="Ding S.J."/>
            <person name="Wang X.J."/>
            <person name="Zhu J.G."/>
            <person name="Ruan X.D."/>
            <person name="Zhao L."/>
            <person name="Wei J.T."/>
            <person name="Ye R.Z."/>
            <person name="Que T.C."/>
            <person name="Du C.H."/>
            <person name="Zhou Y.H."/>
            <person name="Cheng J.X."/>
            <person name="Dai P.F."/>
            <person name="Guo W.B."/>
            <person name="Han X.H."/>
            <person name="Huang E.J."/>
            <person name="Li L.F."/>
            <person name="Wei W."/>
            <person name="Gao Y.C."/>
            <person name="Liu J.Z."/>
            <person name="Shao H.Z."/>
            <person name="Wang X."/>
            <person name="Wang C.C."/>
            <person name="Yang T.C."/>
            <person name="Huo Q.B."/>
            <person name="Li W."/>
            <person name="Chen H.Y."/>
            <person name="Chen S.E."/>
            <person name="Zhou L.G."/>
            <person name="Ni X.B."/>
            <person name="Tian J.H."/>
            <person name="Sheng Y."/>
            <person name="Liu T."/>
            <person name="Pan Y.S."/>
            <person name="Xia L.Y."/>
            <person name="Li J."/>
            <person name="Zhao F."/>
            <person name="Cao W.C."/>
        </authorList>
    </citation>
    <scope>NUCLEOTIDE SEQUENCE</scope>
    <source>
        <strain evidence="2">Rmic-2018</strain>
    </source>
</reference>
<dbReference type="Pfam" id="PF13649">
    <property type="entry name" value="Methyltransf_25"/>
    <property type="match status" value="1"/>
</dbReference>
<dbReference type="SUPFAM" id="SSF53335">
    <property type="entry name" value="S-adenosyl-L-methionine-dependent methyltransferases"/>
    <property type="match status" value="1"/>
</dbReference>
<evidence type="ECO:0000313" key="2">
    <source>
        <dbReference type="EMBL" id="KAH8037572.1"/>
    </source>
</evidence>
<dbReference type="EMBL" id="JABSTU010000002">
    <property type="protein sequence ID" value="KAH8037572.1"/>
    <property type="molecule type" value="Genomic_DNA"/>
</dbReference>
<comment type="caution">
    <text evidence="2">The sequence shown here is derived from an EMBL/GenBank/DDBJ whole genome shotgun (WGS) entry which is preliminary data.</text>
</comment>
<dbReference type="Proteomes" id="UP000821866">
    <property type="component" value="Chromosome 10"/>
</dbReference>
<organism evidence="2 3">
    <name type="scientific">Rhipicephalus microplus</name>
    <name type="common">Cattle tick</name>
    <name type="synonym">Boophilus microplus</name>
    <dbReference type="NCBI Taxonomy" id="6941"/>
    <lineage>
        <taxon>Eukaryota</taxon>
        <taxon>Metazoa</taxon>
        <taxon>Ecdysozoa</taxon>
        <taxon>Arthropoda</taxon>
        <taxon>Chelicerata</taxon>
        <taxon>Arachnida</taxon>
        <taxon>Acari</taxon>
        <taxon>Parasitiformes</taxon>
        <taxon>Ixodida</taxon>
        <taxon>Ixodoidea</taxon>
        <taxon>Ixodidae</taxon>
        <taxon>Rhipicephalinae</taxon>
        <taxon>Rhipicephalus</taxon>
        <taxon>Boophilus</taxon>
    </lineage>
</organism>
<dbReference type="VEuPathDB" id="VectorBase:LOC119179118"/>
<keyword evidence="3" id="KW-1185">Reference proteome</keyword>
<dbReference type="InterPro" id="IPR029063">
    <property type="entry name" value="SAM-dependent_MTases_sf"/>
</dbReference>
<feature type="domain" description="Methyltransferase" evidence="1">
    <location>
        <begin position="5"/>
        <end position="79"/>
    </location>
</feature>
<name>A0A9J6ETM8_RHIMP</name>
<evidence type="ECO:0000259" key="1">
    <source>
        <dbReference type="Pfam" id="PF13649"/>
    </source>
</evidence>